<dbReference type="EC" id="2.3.1.257" evidence="4"/>
<keyword evidence="9" id="KW-0012">Acyltransferase</keyword>
<dbReference type="InterPro" id="IPR000182">
    <property type="entry name" value="GNAT_dom"/>
</dbReference>
<dbReference type="Gramene" id="EME28556">
    <property type="protein sequence ID" value="EME28556"/>
    <property type="gene ID" value="Gasu_39340"/>
</dbReference>
<comment type="subcellular location">
    <subcellularLocation>
        <location evidence="2">Cytoplasm</location>
    </subcellularLocation>
    <subcellularLocation>
        <location evidence="1">Nucleus</location>
    </subcellularLocation>
</comment>
<dbReference type="KEGG" id="gsl:Gasu_39340"/>
<dbReference type="Proteomes" id="UP000030680">
    <property type="component" value="Unassembled WGS sequence"/>
</dbReference>
<dbReference type="GO" id="GO:0005634">
    <property type="term" value="C:nucleus"/>
    <property type="evidence" value="ECO:0007669"/>
    <property type="project" value="UniProtKB-SubCell"/>
</dbReference>
<dbReference type="InterPro" id="IPR016181">
    <property type="entry name" value="Acyl_CoA_acyltransferase"/>
</dbReference>
<organism evidence="13 14">
    <name type="scientific">Galdieria sulphuraria</name>
    <name type="common">Red alga</name>
    <dbReference type="NCBI Taxonomy" id="130081"/>
    <lineage>
        <taxon>Eukaryota</taxon>
        <taxon>Rhodophyta</taxon>
        <taxon>Bangiophyceae</taxon>
        <taxon>Galdieriales</taxon>
        <taxon>Galdieriaceae</taxon>
        <taxon>Galdieria</taxon>
    </lineage>
</organism>
<reference evidence="14" key="1">
    <citation type="journal article" date="2013" name="Science">
        <title>Gene transfer from bacteria and archaea facilitated evolution of an extremophilic eukaryote.</title>
        <authorList>
            <person name="Schonknecht G."/>
            <person name="Chen W.H."/>
            <person name="Ternes C.M."/>
            <person name="Barbier G.G."/>
            <person name="Shrestha R.P."/>
            <person name="Stanke M."/>
            <person name="Brautigam A."/>
            <person name="Baker B.J."/>
            <person name="Banfield J.F."/>
            <person name="Garavito R.M."/>
            <person name="Carr K."/>
            <person name="Wilkerson C."/>
            <person name="Rensing S.A."/>
            <person name="Gagneul D."/>
            <person name="Dickenson N.E."/>
            <person name="Oesterhelt C."/>
            <person name="Lercher M.J."/>
            <person name="Weber A.P."/>
        </authorList>
    </citation>
    <scope>NUCLEOTIDE SEQUENCE [LARGE SCALE GENOMIC DNA]</scope>
    <source>
        <strain evidence="14">074W</strain>
    </source>
</reference>
<comment type="catalytic activity">
    <reaction evidence="11">
        <text>N-terminal L-seryl-[histone H4] + acetyl-CoA = N-terminal N(alpha)-acetyl-L-seryl-[histone H4] + CoA + H(+)</text>
        <dbReference type="Rhea" id="RHEA:50596"/>
        <dbReference type="Rhea" id="RHEA-COMP:12740"/>
        <dbReference type="Rhea" id="RHEA-COMP:12743"/>
        <dbReference type="ChEBI" id="CHEBI:15378"/>
        <dbReference type="ChEBI" id="CHEBI:57287"/>
        <dbReference type="ChEBI" id="CHEBI:57288"/>
        <dbReference type="ChEBI" id="CHEBI:64738"/>
        <dbReference type="ChEBI" id="CHEBI:83690"/>
        <dbReference type="EC" id="2.3.1.257"/>
    </reaction>
</comment>
<dbReference type="STRING" id="130081.M2VZ16"/>
<gene>
    <name evidence="13" type="ORF">Gasu_39340</name>
</gene>
<comment type="catalytic activity">
    <reaction evidence="10">
        <text>N-terminal L-seryl-[histone H2A] + acetyl-CoA = N-terminal N(alpha)-acetyl-L-seryl-[histone H2A] + CoA + H(+)</text>
        <dbReference type="Rhea" id="RHEA:50600"/>
        <dbReference type="Rhea" id="RHEA-COMP:12742"/>
        <dbReference type="Rhea" id="RHEA-COMP:12744"/>
        <dbReference type="ChEBI" id="CHEBI:15378"/>
        <dbReference type="ChEBI" id="CHEBI:57287"/>
        <dbReference type="ChEBI" id="CHEBI:57288"/>
        <dbReference type="ChEBI" id="CHEBI:64738"/>
        <dbReference type="ChEBI" id="CHEBI:83690"/>
        <dbReference type="EC" id="2.3.1.257"/>
    </reaction>
</comment>
<evidence type="ECO:0000256" key="6">
    <source>
        <dbReference type="ARBA" id="ARBA00022490"/>
    </source>
</evidence>
<evidence type="ECO:0000256" key="9">
    <source>
        <dbReference type="ARBA" id="ARBA00023315"/>
    </source>
</evidence>
<sequence>MNSLRNVRKRQRRVDAEEDLSFSRSRARSLVLEANGIENPLEKFELDKTIQLDQFEITLDSYKGSQLSLELRQWCFQVVEKHTRQDYESAGLWSAAGKKAELRSDAARYLLVRHYPPMTLVGFVHYRFTIENLENVLYIYELHVVDRYQGLGVGKKVVQILETLGRHTKMRKMMLTVFKRNEDAVRFYKEKLGFSMDASSPQLYGDMECKYEILSKDLMSFPEDCVDKNSVMSKLYRVHEHLN</sequence>
<keyword evidence="14" id="KW-1185">Reference proteome</keyword>
<dbReference type="eggNOG" id="KOG2488">
    <property type="taxonomic scope" value="Eukaryota"/>
</dbReference>
<evidence type="ECO:0000313" key="14">
    <source>
        <dbReference type="Proteomes" id="UP000030680"/>
    </source>
</evidence>
<proteinExistence type="inferred from homology"/>
<dbReference type="OMA" id="KYDRNGX"/>
<dbReference type="SUPFAM" id="SSF55729">
    <property type="entry name" value="Acyl-CoA N-acyltransferases (Nat)"/>
    <property type="match status" value="1"/>
</dbReference>
<keyword evidence="6" id="KW-0963">Cytoplasm</keyword>
<evidence type="ECO:0000256" key="7">
    <source>
        <dbReference type="ARBA" id="ARBA00022679"/>
    </source>
</evidence>
<dbReference type="GO" id="GO:1990189">
    <property type="term" value="F:protein N-terminal-serine acetyltransferase activity"/>
    <property type="evidence" value="ECO:0007669"/>
    <property type="project" value="UniProtKB-EC"/>
</dbReference>
<dbReference type="GO" id="GO:0010485">
    <property type="term" value="F:histone H4 acetyltransferase activity"/>
    <property type="evidence" value="ECO:0007669"/>
    <property type="project" value="InterPro"/>
</dbReference>
<protein>
    <recommendedName>
        <fullName evidence="5">N-alpha-acetyltransferase 40</fullName>
        <ecNumber evidence="4">2.3.1.257</ecNumber>
    </recommendedName>
</protein>
<dbReference type="InterPro" id="IPR039949">
    <property type="entry name" value="NAA40"/>
</dbReference>
<evidence type="ECO:0000256" key="11">
    <source>
        <dbReference type="ARBA" id="ARBA00049524"/>
    </source>
</evidence>
<dbReference type="PROSITE" id="PS51186">
    <property type="entry name" value="GNAT"/>
    <property type="match status" value="1"/>
</dbReference>
<dbReference type="Gene3D" id="3.40.630.30">
    <property type="match status" value="1"/>
</dbReference>
<evidence type="ECO:0000256" key="4">
    <source>
        <dbReference type="ARBA" id="ARBA00012950"/>
    </source>
</evidence>
<dbReference type="GO" id="GO:0043998">
    <property type="term" value="F:histone H2A acetyltransferase activity"/>
    <property type="evidence" value="ECO:0007669"/>
    <property type="project" value="InterPro"/>
</dbReference>
<dbReference type="Pfam" id="PF00583">
    <property type="entry name" value="Acetyltransf_1"/>
    <property type="match status" value="1"/>
</dbReference>
<dbReference type="OrthoDB" id="424551at2759"/>
<accession>M2VZ16</accession>
<dbReference type="AlphaFoldDB" id="M2VZ16"/>
<feature type="domain" description="N-acetyltransferase" evidence="12">
    <location>
        <begin position="69"/>
        <end position="212"/>
    </location>
</feature>
<dbReference type="PANTHER" id="PTHR20531:SF1">
    <property type="entry name" value="N-ALPHA-ACETYLTRANSFERASE 40"/>
    <property type="match status" value="1"/>
</dbReference>
<evidence type="ECO:0000256" key="5">
    <source>
        <dbReference type="ARBA" id="ARBA00015043"/>
    </source>
</evidence>
<evidence type="ECO:0000256" key="2">
    <source>
        <dbReference type="ARBA" id="ARBA00004496"/>
    </source>
</evidence>
<dbReference type="GeneID" id="17087417"/>
<dbReference type="GO" id="GO:0005737">
    <property type="term" value="C:cytoplasm"/>
    <property type="evidence" value="ECO:0007669"/>
    <property type="project" value="UniProtKB-SubCell"/>
</dbReference>
<dbReference type="PANTHER" id="PTHR20531">
    <property type="entry name" value="N-ALPHA-ACETYLTRANSFERASE 40"/>
    <property type="match status" value="1"/>
</dbReference>
<evidence type="ECO:0000259" key="12">
    <source>
        <dbReference type="PROSITE" id="PS51186"/>
    </source>
</evidence>
<dbReference type="EMBL" id="KB454518">
    <property type="protein sequence ID" value="EME28556.1"/>
    <property type="molecule type" value="Genomic_DNA"/>
</dbReference>
<evidence type="ECO:0000256" key="1">
    <source>
        <dbReference type="ARBA" id="ARBA00004123"/>
    </source>
</evidence>
<comment type="similarity">
    <text evidence="3">Belongs to the acetyltransferase family. NAA40 subfamily.</text>
</comment>
<keyword evidence="8" id="KW-0539">Nucleus</keyword>
<evidence type="ECO:0000313" key="13">
    <source>
        <dbReference type="EMBL" id="EME28556.1"/>
    </source>
</evidence>
<evidence type="ECO:0000256" key="8">
    <source>
        <dbReference type="ARBA" id="ARBA00023242"/>
    </source>
</evidence>
<evidence type="ECO:0000256" key="10">
    <source>
        <dbReference type="ARBA" id="ARBA00047821"/>
    </source>
</evidence>
<evidence type="ECO:0000256" key="3">
    <source>
        <dbReference type="ARBA" id="ARBA00008870"/>
    </source>
</evidence>
<name>M2VZ16_GALSU</name>
<dbReference type="RefSeq" id="XP_005705076.1">
    <property type="nucleotide sequence ID" value="XM_005705019.1"/>
</dbReference>
<keyword evidence="7 13" id="KW-0808">Transferase</keyword>
<dbReference type="CDD" id="cd04301">
    <property type="entry name" value="NAT_SF"/>
    <property type="match status" value="1"/>
</dbReference>